<dbReference type="EMBL" id="JACGWJ010000019">
    <property type="protein sequence ID" value="KAL0345535.1"/>
    <property type="molecule type" value="Genomic_DNA"/>
</dbReference>
<dbReference type="PANTHER" id="PTHR45786">
    <property type="entry name" value="DNA BINDING PROTEIN-LIKE"/>
    <property type="match status" value="1"/>
</dbReference>
<reference evidence="1" key="1">
    <citation type="submission" date="2020-06" db="EMBL/GenBank/DDBJ databases">
        <authorList>
            <person name="Li T."/>
            <person name="Hu X."/>
            <person name="Zhang T."/>
            <person name="Song X."/>
            <person name="Zhang H."/>
            <person name="Dai N."/>
            <person name="Sheng W."/>
            <person name="Hou X."/>
            <person name="Wei L."/>
        </authorList>
    </citation>
    <scope>NUCLEOTIDE SEQUENCE</scope>
    <source>
        <strain evidence="1">G02</strain>
        <tissue evidence="1">Leaf</tissue>
    </source>
</reference>
<proteinExistence type="predicted"/>
<evidence type="ECO:0000313" key="1">
    <source>
        <dbReference type="EMBL" id="KAL0345535.1"/>
    </source>
</evidence>
<reference evidence="1" key="2">
    <citation type="journal article" date="2024" name="Plant">
        <title>Genomic evolution and insights into agronomic trait innovations of Sesamum species.</title>
        <authorList>
            <person name="Miao H."/>
            <person name="Wang L."/>
            <person name="Qu L."/>
            <person name="Liu H."/>
            <person name="Sun Y."/>
            <person name="Le M."/>
            <person name="Wang Q."/>
            <person name="Wei S."/>
            <person name="Zheng Y."/>
            <person name="Lin W."/>
            <person name="Duan Y."/>
            <person name="Cao H."/>
            <person name="Xiong S."/>
            <person name="Wang X."/>
            <person name="Wei L."/>
            <person name="Li C."/>
            <person name="Ma Q."/>
            <person name="Ju M."/>
            <person name="Zhao R."/>
            <person name="Li G."/>
            <person name="Mu C."/>
            <person name="Tian Q."/>
            <person name="Mei H."/>
            <person name="Zhang T."/>
            <person name="Gao T."/>
            <person name="Zhang H."/>
        </authorList>
    </citation>
    <scope>NUCLEOTIDE SEQUENCE</scope>
    <source>
        <strain evidence="1">G02</strain>
    </source>
</reference>
<dbReference type="AlphaFoldDB" id="A0AAW2NRG5"/>
<dbReference type="PANTHER" id="PTHR45786:SF74">
    <property type="entry name" value="ATP-DEPENDENT DNA HELICASE"/>
    <property type="match status" value="1"/>
</dbReference>
<protein>
    <submittedName>
        <fullName evidence="1">Uncharacterized protein</fullName>
    </submittedName>
</protein>
<accession>A0AAW2NRG5</accession>
<sequence>MAATRWFNSIFPNTMLNNLPSFENIALPNERQSIVSNLQLVDESSTKHGVMPPSYCANNYGSSCQNVHRRNGPNLIEHQILMLTLMTQENSLKHGILEHQMKFVAIAKPYYGMKKDLSSPEIPFRQSSLFCCREGKVRLPPLRDAPDFLRGLLDYSGGRRTRKFKENIRPYNSMFTFTSTGGTVDREINNGGGPYVYRINGQNHHRIGSLLPPAGRSASFAQLYIYI</sequence>
<name>A0AAW2NRG5_SESRA</name>
<organism evidence="1">
    <name type="scientific">Sesamum radiatum</name>
    <name type="common">Black benniseed</name>
    <dbReference type="NCBI Taxonomy" id="300843"/>
    <lineage>
        <taxon>Eukaryota</taxon>
        <taxon>Viridiplantae</taxon>
        <taxon>Streptophyta</taxon>
        <taxon>Embryophyta</taxon>
        <taxon>Tracheophyta</taxon>
        <taxon>Spermatophyta</taxon>
        <taxon>Magnoliopsida</taxon>
        <taxon>eudicotyledons</taxon>
        <taxon>Gunneridae</taxon>
        <taxon>Pentapetalae</taxon>
        <taxon>asterids</taxon>
        <taxon>lamiids</taxon>
        <taxon>Lamiales</taxon>
        <taxon>Pedaliaceae</taxon>
        <taxon>Sesamum</taxon>
    </lineage>
</organism>
<comment type="caution">
    <text evidence="1">The sequence shown here is derived from an EMBL/GenBank/DDBJ whole genome shotgun (WGS) entry which is preliminary data.</text>
</comment>
<gene>
    <name evidence="1" type="ORF">Sradi_4384800</name>
</gene>